<dbReference type="Gene3D" id="3.30.565.10">
    <property type="entry name" value="Histidine kinase-like ATPase, C-terminal domain"/>
    <property type="match status" value="1"/>
</dbReference>
<organism evidence="12 13">
    <name type="scientific">Lacipirellula parvula</name>
    <dbReference type="NCBI Taxonomy" id="2650471"/>
    <lineage>
        <taxon>Bacteria</taxon>
        <taxon>Pseudomonadati</taxon>
        <taxon>Planctomycetota</taxon>
        <taxon>Planctomycetia</taxon>
        <taxon>Pirellulales</taxon>
        <taxon>Lacipirellulaceae</taxon>
        <taxon>Lacipirellula</taxon>
    </lineage>
</organism>
<dbReference type="InterPro" id="IPR036890">
    <property type="entry name" value="HATPase_C_sf"/>
</dbReference>
<dbReference type="GO" id="GO:0000155">
    <property type="term" value="F:phosphorelay sensor kinase activity"/>
    <property type="evidence" value="ECO:0007669"/>
    <property type="project" value="InterPro"/>
</dbReference>
<keyword evidence="6" id="KW-0418">Kinase</keyword>
<keyword evidence="7" id="KW-0067">ATP-binding</keyword>
<dbReference type="PROSITE" id="PS50109">
    <property type="entry name" value="HIS_KIN"/>
    <property type="match status" value="1"/>
</dbReference>
<protein>
    <recommendedName>
        <fullName evidence="2">histidine kinase</fullName>
        <ecNumber evidence="2">2.7.13.3</ecNumber>
    </recommendedName>
</protein>
<comment type="catalytic activity">
    <reaction evidence="1">
        <text>ATP + protein L-histidine = ADP + protein N-phospho-L-histidine.</text>
        <dbReference type="EC" id="2.7.13.3"/>
    </reaction>
</comment>
<dbReference type="EMBL" id="AP021861">
    <property type="protein sequence ID" value="BBO32409.1"/>
    <property type="molecule type" value="Genomic_DNA"/>
</dbReference>
<dbReference type="InterPro" id="IPR003018">
    <property type="entry name" value="GAF"/>
</dbReference>
<dbReference type="SUPFAM" id="SSF49879">
    <property type="entry name" value="SMAD/FHA domain"/>
    <property type="match status" value="1"/>
</dbReference>
<evidence type="ECO:0000259" key="11">
    <source>
        <dbReference type="PROSITE" id="PS50109"/>
    </source>
</evidence>
<gene>
    <name evidence="12" type="ORF">PLANPX_2021</name>
</gene>
<dbReference type="PROSITE" id="PS50006">
    <property type="entry name" value="FHA_DOMAIN"/>
    <property type="match status" value="1"/>
</dbReference>
<keyword evidence="5" id="KW-0547">Nucleotide-binding</keyword>
<proteinExistence type="predicted"/>
<feature type="region of interest" description="Disordered" evidence="9">
    <location>
        <begin position="566"/>
        <end position="593"/>
    </location>
</feature>
<dbReference type="SUPFAM" id="SSF55781">
    <property type="entry name" value="GAF domain-like"/>
    <property type="match status" value="1"/>
</dbReference>
<dbReference type="CDD" id="cd00075">
    <property type="entry name" value="HATPase"/>
    <property type="match status" value="1"/>
</dbReference>
<dbReference type="InterPro" id="IPR003661">
    <property type="entry name" value="HisK_dim/P_dom"/>
</dbReference>
<evidence type="ECO:0000256" key="2">
    <source>
        <dbReference type="ARBA" id="ARBA00012438"/>
    </source>
</evidence>
<dbReference type="AlphaFoldDB" id="A0A5K7XHH6"/>
<sequence>MASLFVIQGRDQGSRFQLEEAVHTIGRTHTHSIRLHDTEVSRNHAELIRKGNSYAVRDLGSSNGTFVNGKIVSEHELTSGDQVQVGRSLLLYTGFIDDRVEDAAGQVDIVPMSNSIDDGSRIVASLGQTGGSEWLMPDARGSSNPWLARARSNLQIMYRTALAVSHTMDIDQLLARIMDMIFDWVEADRGCIMLKDLETGKLTPKVRRHRRGMRTEEKISISKTILDYVVEQNEGVLTSNARDDSRWDPAQSIVSLGVREAICVPMQGRYEVVGVIYIDTAVSPQKMLAAKGTNQFTEEHLRLMIAIAHQAALAVEDTSYYKALVQAERLAAVGQTIASLSHHIKNILQGVRGGSYLIELGLGDHDSMAKSGERDEAAEQKAVDTIRKGWAIVERNQERISTLVMDMLTFSKEREPEPRPANLNEITSEVVELMASRAQELSVELAWQPASDMPSLMFDPEALHRAILNVVTNAIDACDEAEHPKVIVATHYDDDAKVAQITVEDNGGGIAPDDLEAIFTVFVSRKGGRGTGLGLPVTRKILEEHGGQVRVDSTVGQGSKFTLELPATPAEGEGNQRMTQSFAIGDAPYSDSE</sequence>
<evidence type="ECO:0000313" key="12">
    <source>
        <dbReference type="EMBL" id="BBO32409.1"/>
    </source>
</evidence>
<keyword evidence="3" id="KW-0597">Phosphoprotein</keyword>
<dbReference type="RefSeq" id="WP_152098384.1">
    <property type="nucleotide sequence ID" value="NZ_AP021861.1"/>
</dbReference>
<dbReference type="Pfam" id="PF00498">
    <property type="entry name" value="FHA"/>
    <property type="match status" value="1"/>
</dbReference>
<dbReference type="GO" id="GO:0005524">
    <property type="term" value="F:ATP binding"/>
    <property type="evidence" value="ECO:0007669"/>
    <property type="project" value="UniProtKB-KW"/>
</dbReference>
<evidence type="ECO:0000313" key="13">
    <source>
        <dbReference type="Proteomes" id="UP000326837"/>
    </source>
</evidence>
<dbReference type="PRINTS" id="PR00344">
    <property type="entry name" value="BCTRLSENSOR"/>
</dbReference>
<dbReference type="SUPFAM" id="SSF55874">
    <property type="entry name" value="ATPase domain of HSP90 chaperone/DNA topoisomerase II/histidine kinase"/>
    <property type="match status" value="1"/>
</dbReference>
<dbReference type="InterPro" id="IPR003594">
    <property type="entry name" value="HATPase_dom"/>
</dbReference>
<evidence type="ECO:0000256" key="5">
    <source>
        <dbReference type="ARBA" id="ARBA00022741"/>
    </source>
</evidence>
<dbReference type="CDD" id="cd00060">
    <property type="entry name" value="FHA"/>
    <property type="match status" value="1"/>
</dbReference>
<dbReference type="SMART" id="SM00240">
    <property type="entry name" value="FHA"/>
    <property type="match status" value="1"/>
</dbReference>
<dbReference type="CDD" id="cd00082">
    <property type="entry name" value="HisKA"/>
    <property type="match status" value="1"/>
</dbReference>
<dbReference type="EC" id="2.7.13.3" evidence="2"/>
<evidence type="ECO:0000256" key="7">
    <source>
        <dbReference type="ARBA" id="ARBA00022840"/>
    </source>
</evidence>
<accession>A0A5K7XHH6</accession>
<feature type="domain" description="FHA" evidence="10">
    <location>
        <begin position="23"/>
        <end position="72"/>
    </location>
</feature>
<dbReference type="KEGG" id="lpav:PLANPX_2021"/>
<dbReference type="SMART" id="SM00065">
    <property type="entry name" value="GAF"/>
    <property type="match status" value="1"/>
</dbReference>
<dbReference type="Gene3D" id="1.10.287.130">
    <property type="match status" value="1"/>
</dbReference>
<keyword evidence="8" id="KW-0902">Two-component regulatory system</keyword>
<evidence type="ECO:0000256" key="8">
    <source>
        <dbReference type="ARBA" id="ARBA00023012"/>
    </source>
</evidence>
<feature type="domain" description="Histidine kinase" evidence="11">
    <location>
        <begin position="339"/>
        <end position="569"/>
    </location>
</feature>
<evidence type="ECO:0000256" key="3">
    <source>
        <dbReference type="ARBA" id="ARBA00022553"/>
    </source>
</evidence>
<dbReference type="Pfam" id="PF02518">
    <property type="entry name" value="HATPase_c"/>
    <property type="match status" value="1"/>
</dbReference>
<keyword evidence="4" id="KW-0808">Transferase</keyword>
<evidence type="ECO:0000256" key="4">
    <source>
        <dbReference type="ARBA" id="ARBA00022679"/>
    </source>
</evidence>
<dbReference type="InterPro" id="IPR000253">
    <property type="entry name" value="FHA_dom"/>
</dbReference>
<dbReference type="Gene3D" id="2.60.200.20">
    <property type="match status" value="1"/>
</dbReference>
<reference evidence="13" key="1">
    <citation type="submission" date="2019-10" db="EMBL/GenBank/DDBJ databases">
        <title>Lacipirellula parvula gen. nov., sp. nov., representing a lineage of planctomycetes widespread in freshwater anoxic habitats, and description of the family Lacipirellulaceae.</title>
        <authorList>
            <person name="Dedysh S.N."/>
            <person name="Kulichevskaya I.S."/>
            <person name="Beletsky A.V."/>
            <person name="Rakitin A.L."/>
            <person name="Mardanov A.V."/>
            <person name="Ivanova A.A."/>
            <person name="Saltykova V.X."/>
            <person name="Rijpstra W.I.C."/>
            <person name="Sinninghe Damste J.S."/>
            <person name="Ravin N.V."/>
        </authorList>
    </citation>
    <scope>NUCLEOTIDE SEQUENCE [LARGE SCALE GENOMIC DNA]</scope>
    <source>
        <strain evidence="13">PX69</strain>
    </source>
</reference>
<dbReference type="InterPro" id="IPR005467">
    <property type="entry name" value="His_kinase_dom"/>
</dbReference>
<dbReference type="PANTHER" id="PTHR43065:SF10">
    <property type="entry name" value="PEROXIDE STRESS-ACTIVATED HISTIDINE KINASE MAK3"/>
    <property type="match status" value="1"/>
</dbReference>
<evidence type="ECO:0000256" key="1">
    <source>
        <dbReference type="ARBA" id="ARBA00000085"/>
    </source>
</evidence>
<dbReference type="Proteomes" id="UP000326837">
    <property type="component" value="Chromosome"/>
</dbReference>
<name>A0A5K7XHH6_9BACT</name>
<dbReference type="InterPro" id="IPR004358">
    <property type="entry name" value="Sig_transdc_His_kin-like_C"/>
</dbReference>
<keyword evidence="13" id="KW-1185">Reference proteome</keyword>
<dbReference type="Gene3D" id="3.30.450.40">
    <property type="match status" value="1"/>
</dbReference>
<evidence type="ECO:0000256" key="6">
    <source>
        <dbReference type="ARBA" id="ARBA00022777"/>
    </source>
</evidence>
<evidence type="ECO:0000256" key="9">
    <source>
        <dbReference type="SAM" id="MobiDB-lite"/>
    </source>
</evidence>
<evidence type="ECO:0000259" key="10">
    <source>
        <dbReference type="PROSITE" id="PS50006"/>
    </source>
</evidence>
<dbReference type="SMART" id="SM00387">
    <property type="entry name" value="HATPase_c"/>
    <property type="match status" value="1"/>
</dbReference>
<dbReference type="Pfam" id="PF01590">
    <property type="entry name" value="GAF"/>
    <property type="match status" value="1"/>
</dbReference>
<dbReference type="PANTHER" id="PTHR43065">
    <property type="entry name" value="SENSOR HISTIDINE KINASE"/>
    <property type="match status" value="1"/>
</dbReference>
<dbReference type="InterPro" id="IPR008984">
    <property type="entry name" value="SMAD_FHA_dom_sf"/>
</dbReference>
<dbReference type="InterPro" id="IPR029016">
    <property type="entry name" value="GAF-like_dom_sf"/>
</dbReference>